<evidence type="ECO:0000313" key="2">
    <source>
        <dbReference type="EMBL" id="GAA3627382.1"/>
    </source>
</evidence>
<organism evidence="2 3">
    <name type="scientific">Lentzea roselyniae</name>
    <dbReference type="NCBI Taxonomy" id="531940"/>
    <lineage>
        <taxon>Bacteria</taxon>
        <taxon>Bacillati</taxon>
        <taxon>Actinomycetota</taxon>
        <taxon>Actinomycetes</taxon>
        <taxon>Pseudonocardiales</taxon>
        <taxon>Pseudonocardiaceae</taxon>
        <taxon>Lentzea</taxon>
    </lineage>
</organism>
<sequence>MDPLDVRLLGPLEVTGPGGVLRLAGTRQRSLLALPALRAHSVLPATHLIDALRGTEPHDGPVSVRATPGCDASVRTPNTDKGKQP</sequence>
<evidence type="ECO:0000256" key="1">
    <source>
        <dbReference type="SAM" id="MobiDB-lite"/>
    </source>
</evidence>
<comment type="caution">
    <text evidence="2">The sequence shown here is derived from an EMBL/GenBank/DDBJ whole genome shotgun (WGS) entry which is preliminary data.</text>
</comment>
<dbReference type="EMBL" id="BAABBE010000003">
    <property type="protein sequence ID" value="GAA3627382.1"/>
    <property type="molecule type" value="Genomic_DNA"/>
</dbReference>
<keyword evidence="3" id="KW-1185">Reference proteome</keyword>
<protein>
    <submittedName>
        <fullName evidence="2">Uncharacterized protein</fullName>
    </submittedName>
</protein>
<evidence type="ECO:0000313" key="3">
    <source>
        <dbReference type="Proteomes" id="UP001500711"/>
    </source>
</evidence>
<dbReference type="Proteomes" id="UP001500711">
    <property type="component" value="Unassembled WGS sequence"/>
</dbReference>
<feature type="region of interest" description="Disordered" evidence="1">
    <location>
        <begin position="53"/>
        <end position="85"/>
    </location>
</feature>
<reference evidence="3" key="1">
    <citation type="journal article" date="2019" name="Int. J. Syst. Evol. Microbiol.">
        <title>The Global Catalogue of Microorganisms (GCM) 10K type strain sequencing project: providing services to taxonomists for standard genome sequencing and annotation.</title>
        <authorList>
            <consortium name="The Broad Institute Genomics Platform"/>
            <consortium name="The Broad Institute Genome Sequencing Center for Infectious Disease"/>
            <person name="Wu L."/>
            <person name="Ma J."/>
        </authorList>
    </citation>
    <scope>NUCLEOTIDE SEQUENCE [LARGE SCALE GENOMIC DNA]</scope>
    <source>
        <strain evidence="3">JCM 17494</strain>
    </source>
</reference>
<dbReference type="InterPro" id="IPR036388">
    <property type="entry name" value="WH-like_DNA-bd_sf"/>
</dbReference>
<proteinExistence type="predicted"/>
<dbReference type="Gene3D" id="1.10.10.10">
    <property type="entry name" value="Winged helix-like DNA-binding domain superfamily/Winged helix DNA-binding domain"/>
    <property type="match status" value="1"/>
</dbReference>
<gene>
    <name evidence="2" type="ORF">GCM10022267_12110</name>
</gene>
<name>A0ABP7A9C9_9PSEU</name>
<accession>A0ABP7A9C9</accession>